<dbReference type="AlphaFoldDB" id="A0A9W4SZS6"/>
<dbReference type="OrthoDB" id="21060at2759"/>
<name>A0A9W4SZS6_9GLOM</name>
<feature type="region of interest" description="Disordered" evidence="9">
    <location>
        <begin position="1"/>
        <end position="39"/>
    </location>
</feature>
<dbReference type="InterPro" id="IPR007900">
    <property type="entry name" value="TAF4_C"/>
</dbReference>
<feature type="compositionally biased region" description="Basic and acidic residues" evidence="9">
    <location>
        <begin position="251"/>
        <end position="278"/>
    </location>
</feature>
<sequence length="441" mass="48156">MKKLTNTTTPVVKLEQQAGGTTSNSSNVSAIRPIPSLDQNMPTISPNPRQPMGPPLQPPTGYRSAIYSNNNLSNQIMVLPRLTPVNTQLGNSILRRATAPAVPGIAGATDEKASYDDVLTFTGVDLKEETDNILRENELLGARQSTSTLQLPDRSRTQSFLDQNKLASVVTSIAMQQKLGVNPDVMAYLALATQERIRSLVEAMIAAKNHRIHSEHTHHPSVNGVENLPMYKEIVSLDVKSQLLAIEKVEREQERKRKESRAGSKHDKTEYEDAKDQSENTPVPIVAPKRHKRQKKEREGTLPIPSIHKLTVDTKNTNMTALSAAGGKTKSWMIDIQPQISTINGSDTTPVAASKPSRGRSRSISNAKNLASTRKGESQRNSFTNFVTNPSITGQQQPLNGPVPTITVKDALFVLEKDRGGGGGVGSSREVLMKGYVNLLR</sequence>
<protein>
    <recommendedName>
        <fullName evidence="3">Transcription initiation factor TFIID subunit 4</fullName>
    </recommendedName>
    <alternativeName>
        <fullName evidence="8">TBP-associated factor 4</fullName>
    </alternativeName>
</protein>
<evidence type="ECO:0000256" key="2">
    <source>
        <dbReference type="ARBA" id="ARBA00006178"/>
    </source>
</evidence>
<feature type="region of interest" description="Disordered" evidence="9">
    <location>
        <begin position="341"/>
        <end position="383"/>
    </location>
</feature>
<dbReference type="InterPro" id="IPR009072">
    <property type="entry name" value="Histone-fold"/>
</dbReference>
<evidence type="ECO:0000256" key="6">
    <source>
        <dbReference type="ARBA" id="ARBA00023242"/>
    </source>
</evidence>
<evidence type="ECO:0000256" key="8">
    <source>
        <dbReference type="ARBA" id="ARBA00031747"/>
    </source>
</evidence>
<evidence type="ECO:0000256" key="4">
    <source>
        <dbReference type="ARBA" id="ARBA00023015"/>
    </source>
</evidence>
<dbReference type="EMBL" id="CAMKVN010004731">
    <property type="protein sequence ID" value="CAI2187647.1"/>
    <property type="molecule type" value="Genomic_DNA"/>
</dbReference>
<dbReference type="Gene3D" id="1.10.20.10">
    <property type="entry name" value="Histone, subunit A"/>
    <property type="match status" value="1"/>
</dbReference>
<comment type="caution">
    <text evidence="11">The sequence shown here is derived from an EMBL/GenBank/DDBJ whole genome shotgun (WGS) entry which is preliminary data.</text>
</comment>
<dbReference type="CDD" id="cd08045">
    <property type="entry name" value="HFD_TAF4"/>
    <property type="match status" value="1"/>
</dbReference>
<gene>
    <name evidence="11" type="ORF">FWILDA_LOCUS13185</name>
</gene>
<keyword evidence="12" id="KW-1185">Reference proteome</keyword>
<evidence type="ECO:0000259" key="10">
    <source>
        <dbReference type="Pfam" id="PF05236"/>
    </source>
</evidence>
<evidence type="ECO:0000256" key="1">
    <source>
        <dbReference type="ARBA" id="ARBA00004123"/>
    </source>
</evidence>
<feature type="compositionally biased region" description="Polar residues" evidence="9">
    <location>
        <begin position="341"/>
        <end position="351"/>
    </location>
</feature>
<dbReference type="PANTHER" id="PTHR15138">
    <property type="entry name" value="TRANSCRIPTION INITIATION FACTOR TFIID SUBUNIT 4"/>
    <property type="match status" value="1"/>
</dbReference>
<evidence type="ECO:0000313" key="11">
    <source>
        <dbReference type="EMBL" id="CAI2187647.1"/>
    </source>
</evidence>
<comment type="subcellular location">
    <subcellularLocation>
        <location evidence="1">Nucleus</location>
    </subcellularLocation>
</comment>
<proteinExistence type="inferred from homology"/>
<feature type="compositionally biased region" description="Polar residues" evidence="9">
    <location>
        <begin position="1"/>
        <end position="10"/>
    </location>
</feature>
<evidence type="ECO:0000256" key="9">
    <source>
        <dbReference type="SAM" id="MobiDB-lite"/>
    </source>
</evidence>
<keyword evidence="4" id="KW-0805">Transcription regulation</keyword>
<dbReference type="PANTHER" id="PTHR15138:SF14">
    <property type="entry name" value="TRANSCRIPTION INITIATION FACTOR TFIID SUBUNIT 4"/>
    <property type="match status" value="1"/>
</dbReference>
<comment type="function">
    <text evidence="7">Functions as a component of the DNA-binding general transcription factor complex TFIID. Binding of TFIID to a promoter (with or without TATA element) is the initial step in pre-initiation complex (PIC) formation. TFIID plays a key role in the regulation of gene expression by RNA polymerase II through different activities such as transcription activator interaction, core promoter recognition and selectivity, TFIIA and TFIIB interaction, chromatin modification (histone acetylation by TAF1), facilitation of DNA opening and initiation of transcription.</text>
</comment>
<accession>A0A9W4SZS6</accession>
<dbReference type="Pfam" id="PF05236">
    <property type="entry name" value="TAF4"/>
    <property type="match status" value="1"/>
</dbReference>
<evidence type="ECO:0000256" key="7">
    <source>
        <dbReference type="ARBA" id="ARBA00025346"/>
    </source>
</evidence>
<dbReference type="GO" id="GO:0005669">
    <property type="term" value="C:transcription factor TFIID complex"/>
    <property type="evidence" value="ECO:0007669"/>
    <property type="project" value="InterPro"/>
</dbReference>
<dbReference type="GO" id="GO:0016251">
    <property type="term" value="F:RNA polymerase II general transcription initiation factor activity"/>
    <property type="evidence" value="ECO:0007669"/>
    <property type="project" value="TreeGrafter"/>
</dbReference>
<feature type="compositionally biased region" description="Polar residues" evidence="9">
    <location>
        <begin position="18"/>
        <end position="29"/>
    </location>
</feature>
<keyword evidence="5" id="KW-0804">Transcription</keyword>
<keyword evidence="6" id="KW-0539">Nucleus</keyword>
<feature type="region of interest" description="Disordered" evidence="9">
    <location>
        <begin position="251"/>
        <end position="302"/>
    </location>
</feature>
<dbReference type="GO" id="GO:0003677">
    <property type="term" value="F:DNA binding"/>
    <property type="evidence" value="ECO:0007669"/>
    <property type="project" value="TreeGrafter"/>
</dbReference>
<evidence type="ECO:0000256" key="5">
    <source>
        <dbReference type="ARBA" id="ARBA00023163"/>
    </source>
</evidence>
<comment type="similarity">
    <text evidence="2">Belongs to the TAF4 family.</text>
</comment>
<dbReference type="GO" id="GO:0006367">
    <property type="term" value="P:transcription initiation at RNA polymerase II promoter"/>
    <property type="evidence" value="ECO:0007669"/>
    <property type="project" value="TreeGrafter"/>
</dbReference>
<feature type="compositionally biased region" description="Polar residues" evidence="9">
    <location>
        <begin position="362"/>
        <end position="372"/>
    </location>
</feature>
<organism evidence="11 12">
    <name type="scientific">Funneliformis geosporum</name>
    <dbReference type="NCBI Taxonomy" id="1117311"/>
    <lineage>
        <taxon>Eukaryota</taxon>
        <taxon>Fungi</taxon>
        <taxon>Fungi incertae sedis</taxon>
        <taxon>Mucoromycota</taxon>
        <taxon>Glomeromycotina</taxon>
        <taxon>Glomeromycetes</taxon>
        <taxon>Glomerales</taxon>
        <taxon>Glomeraceae</taxon>
        <taxon>Funneliformis</taxon>
    </lineage>
</organism>
<evidence type="ECO:0000313" key="12">
    <source>
        <dbReference type="Proteomes" id="UP001153678"/>
    </source>
</evidence>
<dbReference type="GO" id="GO:0046982">
    <property type="term" value="F:protein heterodimerization activity"/>
    <property type="evidence" value="ECO:0007669"/>
    <property type="project" value="InterPro"/>
</dbReference>
<dbReference type="InterPro" id="IPR045144">
    <property type="entry name" value="TAF4"/>
</dbReference>
<reference evidence="11" key="1">
    <citation type="submission" date="2022-08" db="EMBL/GenBank/DDBJ databases">
        <authorList>
            <person name="Kallberg Y."/>
            <person name="Tangrot J."/>
            <person name="Rosling A."/>
        </authorList>
    </citation>
    <scope>NUCLEOTIDE SEQUENCE</scope>
    <source>
        <strain evidence="11">Wild A</strain>
    </source>
</reference>
<feature type="domain" description="Transcription initiation factor TFIID component TAF4 C-terminal" evidence="10">
    <location>
        <begin position="116"/>
        <end position="421"/>
    </location>
</feature>
<dbReference type="Proteomes" id="UP001153678">
    <property type="component" value="Unassembled WGS sequence"/>
</dbReference>
<evidence type="ECO:0000256" key="3">
    <source>
        <dbReference type="ARBA" id="ARBA00017306"/>
    </source>
</evidence>